<dbReference type="EMBL" id="JAIWYP010000002">
    <property type="protein sequence ID" value="KAH3861353.1"/>
    <property type="molecule type" value="Genomic_DNA"/>
</dbReference>
<reference evidence="2" key="2">
    <citation type="submission" date="2020-11" db="EMBL/GenBank/DDBJ databases">
        <authorList>
            <person name="McCartney M.A."/>
            <person name="Auch B."/>
            <person name="Kono T."/>
            <person name="Mallez S."/>
            <person name="Becker A."/>
            <person name="Gohl D.M."/>
            <person name="Silverstein K.A.T."/>
            <person name="Koren S."/>
            <person name="Bechman K.B."/>
            <person name="Herman A."/>
            <person name="Abrahante J.E."/>
            <person name="Garbe J."/>
        </authorList>
    </citation>
    <scope>NUCLEOTIDE SEQUENCE</scope>
    <source>
        <strain evidence="2">Duluth1</strain>
        <tissue evidence="2">Whole animal</tissue>
    </source>
</reference>
<evidence type="ECO:0008006" key="4">
    <source>
        <dbReference type="Google" id="ProtNLM"/>
    </source>
</evidence>
<feature type="chain" id="PRO_5038745151" description="Secreted protein" evidence="1">
    <location>
        <begin position="30"/>
        <end position="73"/>
    </location>
</feature>
<name>A0A9D4LMN6_DREPO</name>
<evidence type="ECO:0000313" key="2">
    <source>
        <dbReference type="EMBL" id="KAH3861353.1"/>
    </source>
</evidence>
<sequence>MPTTCARAVLKMLSTYAIRLVILWVPVPASRLGREPECSCFHYEEQLLEKMVRIELCSGSYGCRARVDMEHAR</sequence>
<keyword evidence="3" id="KW-1185">Reference proteome</keyword>
<proteinExistence type="predicted"/>
<dbReference type="Proteomes" id="UP000828390">
    <property type="component" value="Unassembled WGS sequence"/>
</dbReference>
<reference evidence="2" key="1">
    <citation type="journal article" date="2019" name="bioRxiv">
        <title>The Genome of the Zebra Mussel, Dreissena polymorpha: A Resource for Invasive Species Research.</title>
        <authorList>
            <person name="McCartney M.A."/>
            <person name="Auch B."/>
            <person name="Kono T."/>
            <person name="Mallez S."/>
            <person name="Zhang Y."/>
            <person name="Obille A."/>
            <person name="Becker A."/>
            <person name="Abrahante J.E."/>
            <person name="Garbe J."/>
            <person name="Badalamenti J.P."/>
            <person name="Herman A."/>
            <person name="Mangelson H."/>
            <person name="Liachko I."/>
            <person name="Sullivan S."/>
            <person name="Sone E.D."/>
            <person name="Koren S."/>
            <person name="Silverstein K.A.T."/>
            <person name="Beckman K.B."/>
            <person name="Gohl D.M."/>
        </authorList>
    </citation>
    <scope>NUCLEOTIDE SEQUENCE</scope>
    <source>
        <strain evidence="2">Duluth1</strain>
        <tissue evidence="2">Whole animal</tissue>
    </source>
</reference>
<gene>
    <name evidence="2" type="ORF">DPMN_024280</name>
</gene>
<feature type="signal peptide" evidence="1">
    <location>
        <begin position="1"/>
        <end position="29"/>
    </location>
</feature>
<evidence type="ECO:0000313" key="3">
    <source>
        <dbReference type="Proteomes" id="UP000828390"/>
    </source>
</evidence>
<accession>A0A9D4LMN6</accession>
<comment type="caution">
    <text evidence="2">The sequence shown here is derived from an EMBL/GenBank/DDBJ whole genome shotgun (WGS) entry which is preliminary data.</text>
</comment>
<protein>
    <recommendedName>
        <fullName evidence="4">Secreted protein</fullName>
    </recommendedName>
</protein>
<keyword evidence="1" id="KW-0732">Signal</keyword>
<dbReference type="AlphaFoldDB" id="A0A9D4LMN6"/>
<evidence type="ECO:0000256" key="1">
    <source>
        <dbReference type="SAM" id="SignalP"/>
    </source>
</evidence>
<organism evidence="2 3">
    <name type="scientific">Dreissena polymorpha</name>
    <name type="common">Zebra mussel</name>
    <name type="synonym">Mytilus polymorpha</name>
    <dbReference type="NCBI Taxonomy" id="45954"/>
    <lineage>
        <taxon>Eukaryota</taxon>
        <taxon>Metazoa</taxon>
        <taxon>Spiralia</taxon>
        <taxon>Lophotrochozoa</taxon>
        <taxon>Mollusca</taxon>
        <taxon>Bivalvia</taxon>
        <taxon>Autobranchia</taxon>
        <taxon>Heteroconchia</taxon>
        <taxon>Euheterodonta</taxon>
        <taxon>Imparidentia</taxon>
        <taxon>Neoheterodontei</taxon>
        <taxon>Myida</taxon>
        <taxon>Dreissenoidea</taxon>
        <taxon>Dreissenidae</taxon>
        <taxon>Dreissena</taxon>
    </lineage>
</organism>